<gene>
    <name evidence="2" type="ORF">DHV22_14940</name>
</gene>
<proteinExistence type="predicted"/>
<sequence length="516" mass="59342">MFSEKDINQILNKGLTVNKINKQIELFKTGLPFINLESAATIQNGILQLSESEKQAYINLFDSKRNKHSIIKFVPASGAATRMFKSFFSFIEDYNPNQETVNAYINRTKESLLAVFFVGLEKLPFYNIVLNKIKDIYPDYHQSSTDMQRYMFVKTMLDPDKLNFGFYPKGLLPFHKYKEHIATAFEEHLFEAALYASTNNKAHLHYTISEKYKDIFDDEFKKIQTIVERKTNTRFEISFSYQKEATDTIAVTEDNQPFRLEDGSLLFRPSGHGALLSNLNDLDADIIFIKNIDNVVVFKYENDVSEYKKMLAGILMDIQSQAFEYLRLLKSQTISENTIVEIANFLSNKMNVVISSEFEKYAKEYQIDYLRDKLNRPIRVCGMVKNEGEPGGGPFWVKDESGQVSLQIVESAQINKKDKHQKDILKNATHFNPVDLVCGIKDYQGNPFNLESFLDHKTAFITMKTKTGKDLKALELPGLWNGSMANWNTIFVEVPLITFNPVKTVTDLLKPTHQVQ</sequence>
<evidence type="ECO:0000313" key="3">
    <source>
        <dbReference type="Proteomes" id="UP000263268"/>
    </source>
</evidence>
<reference evidence="2 3" key="1">
    <citation type="journal article" date="2018" name="Nat. Biotechnol.">
        <title>A standardized bacterial taxonomy based on genome phylogeny substantially revises the tree of life.</title>
        <authorList>
            <person name="Parks D.H."/>
            <person name="Chuvochina M."/>
            <person name="Waite D.W."/>
            <person name="Rinke C."/>
            <person name="Skarshewski A."/>
            <person name="Chaumeil P.A."/>
            <person name="Hugenholtz P."/>
        </authorList>
    </citation>
    <scope>NUCLEOTIDE SEQUENCE [LARGE SCALE GENOMIC DNA]</scope>
    <source>
        <strain evidence="2">UBA10227</strain>
    </source>
</reference>
<dbReference type="Proteomes" id="UP000263268">
    <property type="component" value="Unassembled WGS sequence"/>
</dbReference>
<organism evidence="2 3">
    <name type="scientific">Xanthomarina gelatinilytica</name>
    <dbReference type="NCBI Taxonomy" id="1137281"/>
    <lineage>
        <taxon>Bacteria</taxon>
        <taxon>Pseudomonadati</taxon>
        <taxon>Bacteroidota</taxon>
        <taxon>Flavobacteriia</taxon>
        <taxon>Flavobacteriales</taxon>
        <taxon>Flavobacteriaceae</taxon>
        <taxon>Xanthomarina</taxon>
    </lineage>
</organism>
<name>A0A3D6BX94_9FLAO</name>
<evidence type="ECO:0000313" key="2">
    <source>
        <dbReference type="EMBL" id="HCY82789.1"/>
    </source>
</evidence>
<dbReference type="Pfam" id="PF14134">
    <property type="entry name" value="DUF4301"/>
    <property type="match status" value="1"/>
</dbReference>
<dbReference type="SUPFAM" id="SSF53448">
    <property type="entry name" value="Nucleotide-diphospho-sugar transferases"/>
    <property type="match status" value="1"/>
</dbReference>
<accession>A0A3D6BX94</accession>
<feature type="domain" description="DUF4301" evidence="1">
    <location>
        <begin position="4"/>
        <end position="514"/>
    </location>
</feature>
<protein>
    <submittedName>
        <fullName evidence="2">DUF4301 domain-containing protein</fullName>
    </submittedName>
</protein>
<dbReference type="EMBL" id="DPRK01000237">
    <property type="protein sequence ID" value="HCY82789.1"/>
    <property type="molecule type" value="Genomic_DNA"/>
</dbReference>
<evidence type="ECO:0000259" key="1">
    <source>
        <dbReference type="Pfam" id="PF14134"/>
    </source>
</evidence>
<dbReference type="InterPro" id="IPR029044">
    <property type="entry name" value="Nucleotide-diphossugar_trans"/>
</dbReference>
<dbReference type="AlphaFoldDB" id="A0A3D6BX94"/>
<comment type="caution">
    <text evidence="2">The sequence shown here is derived from an EMBL/GenBank/DDBJ whole genome shotgun (WGS) entry which is preliminary data.</text>
</comment>
<dbReference type="InterPro" id="IPR025393">
    <property type="entry name" value="DUF4301"/>
</dbReference>